<evidence type="ECO:0000256" key="4">
    <source>
        <dbReference type="ARBA" id="ARBA00022989"/>
    </source>
</evidence>
<evidence type="ECO:0000313" key="8">
    <source>
        <dbReference type="Proteomes" id="UP000000321"/>
    </source>
</evidence>
<keyword evidence="4 6" id="KW-1133">Transmembrane helix</keyword>
<reference evidence="7 8" key="1">
    <citation type="journal article" date="2008" name="Appl. Environ. Microbiol.">
        <title>Genomic insights into Mn(II) oxidation by the marine alphaproteobacterium Aurantimonas sp. strain SI85-9A1.</title>
        <authorList>
            <person name="Dick G.J."/>
            <person name="Podell S."/>
            <person name="Johnson H.A."/>
            <person name="Rivera-Espinoza Y."/>
            <person name="Bernier-Latmani R."/>
            <person name="McCarthy J.K."/>
            <person name="Torpey J.W."/>
            <person name="Clement B.G."/>
            <person name="Gaasterland T."/>
            <person name="Tebo B.M."/>
        </authorList>
    </citation>
    <scope>NUCLEOTIDE SEQUENCE [LARGE SCALE GENOMIC DNA]</scope>
    <source>
        <strain evidence="7 8">SI85-9A1</strain>
    </source>
</reference>
<evidence type="ECO:0000256" key="6">
    <source>
        <dbReference type="SAM" id="Phobius"/>
    </source>
</evidence>
<dbReference type="OrthoDB" id="145485at2"/>
<feature type="transmembrane region" description="Helical" evidence="6">
    <location>
        <begin position="163"/>
        <end position="185"/>
    </location>
</feature>
<evidence type="ECO:0000313" key="7">
    <source>
        <dbReference type="EMBL" id="EAS51265.1"/>
    </source>
</evidence>
<dbReference type="Proteomes" id="UP000000321">
    <property type="component" value="Unassembled WGS sequence"/>
</dbReference>
<feature type="transmembrane region" description="Helical" evidence="6">
    <location>
        <begin position="206"/>
        <end position="229"/>
    </location>
</feature>
<evidence type="ECO:0000256" key="1">
    <source>
        <dbReference type="ARBA" id="ARBA00004651"/>
    </source>
</evidence>
<sequence>MDADAKGRWLTWLWRIGIAGFVALAGYLIWRTLRDYSIDELMQALRAFPLDHLALSGMFAAGSYATLTLFDLLGTRYVGHRLAYPKVALASFVSLSLGHSIGFAGLSSGAIRYRFYRRWGLSTGDVAKLILFSGLTVTVGLATLGALAVLLRPALAAEVTGLGQGMVLAIGVVAALGVGIYLLLAAFLRRPLRFRSFVLEMPSLRLALGQVVLGATNFALVAACLHQALLGIAEVPYLSAATVYVLANAGVMLTHVPGGLGVFEAVVVTLLSGRGLLTAVLVFRFTYFLVPLAIGGLVLAITEAVWRSTTSSWGASVRSS</sequence>
<dbReference type="BioCyc" id="AURANTIMONAS:SI859A1_02080-MONOMER"/>
<dbReference type="HOGENOM" id="CLU_056539_0_1_5"/>
<keyword evidence="8" id="KW-1185">Reference proteome</keyword>
<proteinExistence type="predicted"/>
<feature type="transmembrane region" description="Helical" evidence="6">
    <location>
        <begin position="288"/>
        <end position="306"/>
    </location>
</feature>
<organism evidence="7 8">
    <name type="scientific">Aurantimonas manganoxydans (strain ATCC BAA-1229 / DSM 21871 / SI85-9A1)</name>
    <dbReference type="NCBI Taxonomy" id="287752"/>
    <lineage>
        <taxon>Bacteria</taxon>
        <taxon>Pseudomonadati</taxon>
        <taxon>Pseudomonadota</taxon>
        <taxon>Alphaproteobacteria</taxon>
        <taxon>Hyphomicrobiales</taxon>
        <taxon>Aurantimonadaceae</taxon>
        <taxon>Aurantimonas</taxon>
    </lineage>
</organism>
<name>Q1YMW6_AURMS</name>
<feature type="transmembrane region" description="Helical" evidence="6">
    <location>
        <begin position="50"/>
        <end position="67"/>
    </location>
</feature>
<gene>
    <name evidence="7" type="ORF">SI859A1_02080</name>
</gene>
<feature type="transmembrane region" description="Helical" evidence="6">
    <location>
        <begin position="129"/>
        <end position="151"/>
    </location>
</feature>
<comment type="subcellular location">
    <subcellularLocation>
        <location evidence="1">Cell membrane</location>
        <topology evidence="1">Multi-pass membrane protein</topology>
    </subcellularLocation>
</comment>
<keyword evidence="5 6" id="KW-0472">Membrane</keyword>
<protein>
    <submittedName>
        <fullName evidence="7">Putative membrane protein</fullName>
    </submittedName>
</protein>
<dbReference type="PANTHER" id="PTHR39087">
    <property type="entry name" value="UPF0104 MEMBRANE PROTEIN MJ1595"/>
    <property type="match status" value="1"/>
</dbReference>
<evidence type="ECO:0000256" key="2">
    <source>
        <dbReference type="ARBA" id="ARBA00022475"/>
    </source>
</evidence>
<accession>Q1YMW6</accession>
<feature type="transmembrane region" description="Helical" evidence="6">
    <location>
        <begin position="87"/>
        <end position="108"/>
    </location>
</feature>
<evidence type="ECO:0000256" key="5">
    <source>
        <dbReference type="ARBA" id="ARBA00023136"/>
    </source>
</evidence>
<dbReference type="PANTHER" id="PTHR39087:SF2">
    <property type="entry name" value="UPF0104 MEMBRANE PROTEIN MJ1595"/>
    <property type="match status" value="1"/>
</dbReference>
<dbReference type="RefSeq" id="WP_009209907.1">
    <property type="nucleotide sequence ID" value="NZ_BBWP01000021.1"/>
</dbReference>
<dbReference type="EMBL" id="AAPJ01000001">
    <property type="protein sequence ID" value="EAS51265.1"/>
    <property type="molecule type" value="Genomic_DNA"/>
</dbReference>
<keyword evidence="2" id="KW-1003">Cell membrane</keyword>
<keyword evidence="3 6" id="KW-0812">Transmembrane</keyword>
<dbReference type="Pfam" id="PF03706">
    <property type="entry name" value="LPG_synthase_TM"/>
    <property type="match status" value="1"/>
</dbReference>
<dbReference type="AlphaFoldDB" id="Q1YMW6"/>
<dbReference type="InterPro" id="IPR022791">
    <property type="entry name" value="L-PG_synthase/AglD"/>
</dbReference>
<evidence type="ECO:0000256" key="3">
    <source>
        <dbReference type="ARBA" id="ARBA00022692"/>
    </source>
</evidence>
<comment type="caution">
    <text evidence="7">The sequence shown here is derived from an EMBL/GenBank/DDBJ whole genome shotgun (WGS) entry which is preliminary data.</text>
</comment>
<dbReference type="GO" id="GO:0005886">
    <property type="term" value="C:plasma membrane"/>
    <property type="evidence" value="ECO:0007669"/>
    <property type="project" value="UniProtKB-SubCell"/>
</dbReference>
<feature type="transmembrane region" description="Helical" evidence="6">
    <location>
        <begin position="12"/>
        <end position="30"/>
    </location>
</feature>